<sequence>MIDKNDKIMLRQIIMEHYTAPENKNLLNNKEAIIKLQDSPTCSDEINVQLLFDLDCIEDSRFDGNACAIATAASDILCNGLKNKNKKEALKYLENYHKLITTGECDENILDELIVFSDIYKQGNRINCALLAADGFKKIILNEV</sequence>
<dbReference type="PATRIC" id="fig|216942.3.peg.225"/>
<gene>
    <name evidence="2" type="primary">sufU</name>
    <name evidence="2" type="ORF">SLITO_v1c02250</name>
</gene>
<dbReference type="GO" id="GO:0051536">
    <property type="term" value="F:iron-sulfur cluster binding"/>
    <property type="evidence" value="ECO:0007669"/>
    <property type="project" value="InterPro"/>
</dbReference>
<protein>
    <submittedName>
        <fullName evidence="2">FeS assembly protein</fullName>
    </submittedName>
</protein>
<evidence type="ECO:0000313" key="3">
    <source>
        <dbReference type="Proteomes" id="UP000067476"/>
    </source>
</evidence>
<dbReference type="Pfam" id="PF01592">
    <property type="entry name" value="NifU_N"/>
    <property type="match status" value="1"/>
</dbReference>
<accession>A0A0K1W0P5</accession>
<dbReference type="KEGG" id="sll:SLITO_v1c02250"/>
<organism evidence="2 3">
    <name type="scientific">Spiroplasma litorale</name>
    <dbReference type="NCBI Taxonomy" id="216942"/>
    <lineage>
        <taxon>Bacteria</taxon>
        <taxon>Bacillati</taxon>
        <taxon>Mycoplasmatota</taxon>
        <taxon>Mollicutes</taxon>
        <taxon>Entomoplasmatales</taxon>
        <taxon>Spiroplasmataceae</taxon>
        <taxon>Spiroplasma</taxon>
    </lineage>
</organism>
<evidence type="ECO:0000313" key="2">
    <source>
        <dbReference type="EMBL" id="AKX33884.1"/>
    </source>
</evidence>
<dbReference type="RefSeq" id="WP_075057981.1">
    <property type="nucleotide sequence ID" value="NZ_CP012357.1"/>
</dbReference>
<dbReference type="Proteomes" id="UP000067476">
    <property type="component" value="Chromosome"/>
</dbReference>
<dbReference type="OrthoDB" id="9804157at2"/>
<dbReference type="SUPFAM" id="SSF82649">
    <property type="entry name" value="SufE/NifU"/>
    <property type="match status" value="1"/>
</dbReference>
<dbReference type="EMBL" id="CP012357">
    <property type="protein sequence ID" value="AKX33884.1"/>
    <property type="molecule type" value="Genomic_DNA"/>
</dbReference>
<dbReference type="AlphaFoldDB" id="A0A0K1W0P5"/>
<dbReference type="CDD" id="cd06664">
    <property type="entry name" value="IscU_like"/>
    <property type="match status" value="1"/>
</dbReference>
<dbReference type="STRING" id="216942.SLITO_v1c02250"/>
<proteinExistence type="predicted"/>
<dbReference type="Gene3D" id="3.90.1010.10">
    <property type="match status" value="1"/>
</dbReference>
<evidence type="ECO:0000259" key="1">
    <source>
        <dbReference type="Pfam" id="PF01592"/>
    </source>
</evidence>
<dbReference type="GO" id="GO:0016226">
    <property type="term" value="P:iron-sulfur cluster assembly"/>
    <property type="evidence" value="ECO:0007669"/>
    <property type="project" value="InterPro"/>
</dbReference>
<feature type="domain" description="NIF system FeS cluster assembly NifU N-terminal" evidence="1">
    <location>
        <begin position="12"/>
        <end position="97"/>
    </location>
</feature>
<dbReference type="InterPro" id="IPR002871">
    <property type="entry name" value="NIF_FeS_clus_asmbl_NifU_N"/>
</dbReference>
<keyword evidence="3" id="KW-1185">Reference proteome</keyword>
<dbReference type="GO" id="GO:0005506">
    <property type="term" value="F:iron ion binding"/>
    <property type="evidence" value="ECO:0007669"/>
    <property type="project" value="InterPro"/>
</dbReference>
<name>A0A0K1W0P5_9MOLU</name>
<dbReference type="PANTHER" id="PTHR10093">
    <property type="entry name" value="IRON-SULFUR CLUSTER ASSEMBLY ENZYME NIFU HOMOLOG"/>
    <property type="match status" value="1"/>
</dbReference>
<reference evidence="2 3" key="1">
    <citation type="journal article" date="2015" name="Genome Announc.">
        <title>Complete Genome Sequence of Spiroplasma litorale TN-1T (DSM 21781), a Bacterium Isolated from a Green-Eyed Horsefly (Tabanus nigrovittatus).</title>
        <authorList>
            <person name="Lo W.S."/>
            <person name="Lai Y.C."/>
            <person name="Lien Y.W."/>
            <person name="Wang T.H."/>
            <person name="Kuo C.H."/>
        </authorList>
    </citation>
    <scope>NUCLEOTIDE SEQUENCE [LARGE SCALE GENOMIC DNA]</scope>
    <source>
        <strain evidence="2 3">TN-1</strain>
    </source>
</reference>